<feature type="compositionally biased region" description="Basic and acidic residues" evidence="1">
    <location>
        <begin position="2406"/>
        <end position="2418"/>
    </location>
</feature>
<feature type="compositionally biased region" description="Polar residues" evidence="1">
    <location>
        <begin position="1695"/>
        <end position="1707"/>
    </location>
</feature>
<feature type="compositionally biased region" description="Basic and acidic residues" evidence="1">
    <location>
        <begin position="1011"/>
        <end position="1042"/>
    </location>
</feature>
<feature type="compositionally biased region" description="Basic and acidic residues" evidence="1">
    <location>
        <begin position="950"/>
        <end position="989"/>
    </location>
</feature>
<feature type="compositionally biased region" description="Basic and acidic residues" evidence="1">
    <location>
        <begin position="542"/>
        <end position="565"/>
    </location>
</feature>
<feature type="compositionally biased region" description="Basic and acidic residues" evidence="1">
    <location>
        <begin position="1331"/>
        <end position="1357"/>
    </location>
</feature>
<feature type="compositionally biased region" description="Basic and acidic residues" evidence="1">
    <location>
        <begin position="4176"/>
        <end position="4187"/>
    </location>
</feature>
<feature type="compositionally biased region" description="Basic and acidic residues" evidence="1">
    <location>
        <begin position="1119"/>
        <end position="1179"/>
    </location>
</feature>
<feature type="compositionally biased region" description="Basic and acidic residues" evidence="1">
    <location>
        <begin position="1073"/>
        <end position="1090"/>
    </location>
</feature>
<feature type="compositionally biased region" description="Basic and acidic residues" evidence="1">
    <location>
        <begin position="797"/>
        <end position="814"/>
    </location>
</feature>
<feature type="compositionally biased region" description="Basic and acidic residues" evidence="1">
    <location>
        <begin position="867"/>
        <end position="893"/>
    </location>
</feature>
<accession>A0A4Y2CK17</accession>
<feature type="compositionally biased region" description="Basic and acidic residues" evidence="1">
    <location>
        <begin position="1793"/>
        <end position="1856"/>
    </location>
</feature>
<feature type="compositionally biased region" description="Polar residues" evidence="1">
    <location>
        <begin position="2158"/>
        <end position="2172"/>
    </location>
</feature>
<feature type="compositionally biased region" description="Basic and acidic residues" evidence="1">
    <location>
        <begin position="2345"/>
        <end position="2356"/>
    </location>
</feature>
<feature type="compositionally biased region" description="Acidic residues" evidence="1">
    <location>
        <begin position="4159"/>
        <end position="4175"/>
    </location>
</feature>
<evidence type="ECO:0000256" key="1">
    <source>
        <dbReference type="SAM" id="MobiDB-lite"/>
    </source>
</evidence>
<feature type="compositionally biased region" description="Polar residues" evidence="1">
    <location>
        <begin position="2246"/>
        <end position="2257"/>
    </location>
</feature>
<dbReference type="Proteomes" id="UP000499080">
    <property type="component" value="Unassembled WGS sequence"/>
</dbReference>
<proteinExistence type="predicted"/>
<name>A0A4Y2CK17_ARAVE</name>
<feature type="compositionally biased region" description="Basic and acidic residues" evidence="1">
    <location>
        <begin position="4143"/>
        <end position="4153"/>
    </location>
</feature>
<feature type="region of interest" description="Disordered" evidence="1">
    <location>
        <begin position="4023"/>
        <end position="4043"/>
    </location>
</feature>
<feature type="compositionally biased region" description="Basic and acidic residues" evidence="1">
    <location>
        <begin position="2173"/>
        <end position="2196"/>
    </location>
</feature>
<feature type="compositionally biased region" description="Polar residues" evidence="1">
    <location>
        <begin position="2419"/>
        <end position="2428"/>
    </location>
</feature>
<evidence type="ECO:0000313" key="3">
    <source>
        <dbReference type="Proteomes" id="UP000499080"/>
    </source>
</evidence>
<feature type="compositionally biased region" description="Basic and acidic residues" evidence="1">
    <location>
        <begin position="1441"/>
        <end position="1463"/>
    </location>
</feature>
<reference evidence="2 3" key="1">
    <citation type="journal article" date="2019" name="Sci. Rep.">
        <title>Orb-weaving spider Araneus ventricosus genome elucidates the spidroin gene catalogue.</title>
        <authorList>
            <person name="Kono N."/>
            <person name="Nakamura H."/>
            <person name="Ohtoshi R."/>
            <person name="Moran D.A.P."/>
            <person name="Shinohara A."/>
            <person name="Yoshida Y."/>
            <person name="Fujiwara M."/>
            <person name="Mori M."/>
            <person name="Tomita M."/>
            <person name="Arakawa K."/>
        </authorList>
    </citation>
    <scope>NUCLEOTIDE SEQUENCE [LARGE SCALE GENOMIC DNA]</scope>
</reference>
<protein>
    <submittedName>
        <fullName evidence="2">Uncharacterized protein</fullName>
    </submittedName>
</protein>
<feature type="region of interest" description="Disordered" evidence="1">
    <location>
        <begin position="2706"/>
        <end position="2733"/>
    </location>
</feature>
<feature type="compositionally biased region" description="Basic and acidic residues" evidence="1">
    <location>
        <begin position="669"/>
        <end position="688"/>
    </location>
</feature>
<feature type="region of interest" description="Disordered" evidence="1">
    <location>
        <begin position="2406"/>
        <end position="2461"/>
    </location>
</feature>
<feature type="compositionally biased region" description="Basic and acidic residues" evidence="1">
    <location>
        <begin position="2447"/>
        <end position="2458"/>
    </location>
</feature>
<feature type="compositionally biased region" description="Basic and acidic residues" evidence="1">
    <location>
        <begin position="731"/>
        <end position="776"/>
    </location>
</feature>
<feature type="compositionally biased region" description="Basic and acidic residues" evidence="1">
    <location>
        <begin position="2867"/>
        <end position="2919"/>
    </location>
</feature>
<feature type="compositionally biased region" description="Basic and acidic residues" evidence="1">
    <location>
        <begin position="2668"/>
        <end position="2682"/>
    </location>
</feature>
<feature type="compositionally biased region" description="Basic and acidic residues" evidence="1">
    <location>
        <begin position="1555"/>
        <end position="1568"/>
    </location>
</feature>
<feature type="region of interest" description="Disordered" evidence="1">
    <location>
        <begin position="2026"/>
        <end position="2060"/>
    </location>
</feature>
<feature type="compositionally biased region" description="Basic and acidic residues" evidence="1">
    <location>
        <begin position="2550"/>
        <end position="2562"/>
    </location>
</feature>
<feature type="compositionally biased region" description="Basic and acidic residues" evidence="1">
    <location>
        <begin position="1414"/>
        <end position="1432"/>
    </location>
</feature>
<evidence type="ECO:0000313" key="2">
    <source>
        <dbReference type="EMBL" id="GBM04499.1"/>
    </source>
</evidence>
<gene>
    <name evidence="2" type="ORF">AVEN_197903_1</name>
</gene>
<feature type="region of interest" description="Disordered" evidence="1">
    <location>
        <begin position="493"/>
        <end position="574"/>
    </location>
</feature>
<feature type="compositionally biased region" description="Basic and acidic residues" evidence="1">
    <location>
        <begin position="1670"/>
        <end position="1679"/>
    </location>
</feature>
<feature type="compositionally biased region" description="Basic and acidic residues" evidence="1">
    <location>
        <begin position="824"/>
        <end position="842"/>
    </location>
</feature>
<feature type="region of interest" description="Disordered" evidence="1">
    <location>
        <begin position="1192"/>
        <end position="1865"/>
    </location>
</feature>
<feature type="compositionally biased region" description="Basic and acidic residues" evidence="1">
    <location>
        <begin position="1615"/>
        <end position="1663"/>
    </location>
</feature>
<keyword evidence="3" id="KW-1185">Reference proteome</keyword>
<dbReference type="OrthoDB" id="6437694at2759"/>
<feature type="compositionally biased region" description="Basic and acidic residues" evidence="1">
    <location>
        <begin position="2137"/>
        <end position="2153"/>
    </location>
</feature>
<feature type="region of interest" description="Disordered" evidence="1">
    <location>
        <begin position="2128"/>
        <end position="2368"/>
    </location>
</feature>
<feature type="region of interest" description="Disordered" evidence="1">
    <location>
        <begin position="2825"/>
        <end position="2919"/>
    </location>
</feature>
<feature type="compositionally biased region" description="Polar residues" evidence="1">
    <location>
        <begin position="527"/>
        <end position="541"/>
    </location>
</feature>
<feature type="region of interest" description="Disordered" evidence="1">
    <location>
        <begin position="4143"/>
        <end position="4187"/>
    </location>
</feature>
<dbReference type="EMBL" id="BGPR01000203">
    <property type="protein sequence ID" value="GBM04499.1"/>
    <property type="molecule type" value="Genomic_DNA"/>
</dbReference>
<comment type="caution">
    <text evidence="2">The sequence shown here is derived from an EMBL/GenBank/DDBJ whole genome shotgun (WGS) entry which is preliminary data.</text>
</comment>
<feature type="compositionally biased region" description="Low complexity" evidence="1">
    <location>
        <begin position="2325"/>
        <end position="2335"/>
    </location>
</feature>
<sequence length="4339" mass="496393">MDLELLALPKSSAGEKILIPPPKSLPLDDLPMWKKLPFDNKYPVPELPERDTQLYTTKLGETLYHTYPGKKFDLTGTEKHSVPAQSYNPLHDPNLRLYFQSTPSYKSLLSKGLITADGKVKADITEYNQYRMYLHHLWVMENDQLRQNQEAEEEKRLQSLLEAVENDDSLCKNIIDNQDIINADIVMDKLATKLKEGDFGLECSENSLIRSLINWKCYQKKLEKNYKNDYPALKQWLNDQTKNYKYLMEKKINARKCKDRNMRLRWEKLRENSRNSYNRVTKLQEKHKERQRMLSEKRQNLYKKMWNRHKHEISQRASKLHQKAYPNEGTSVLKDMASQDTSGITDRSAEFPKLEDLSTEDARKNSFSSRDLRCLVTDYSYEWDDSIDNFTKSYRKTPSKEIKDFYKRPYLSSSDQKSSFDSSDTWVTTSDGQADVASGTDTGINESVKKKIRLSLSDSSSEEKRIAGIPYENKNSSQLRKFSSTDNDFLDSSLEKSKITKKPSKQQRMKKRGKIKGKSTKSKLLSPYQTSIKGDSISSTTSKEHRFCEQQHMKASKESNRDKHGIRTPKRYSSLDADDSSMLLKYLYGLPGSPGDIKKIPSNDTVQLKEQQKKKPESQFSTECESTDLSKSNETEKGAVNYNGQQSKPKDSAPEKQSEFLNGLHKKAHSPDEQLRKSDSRTSREKKSFKPTSPTEKRNKDRFQPVTDLRTMKAVNSEFSERRPPQYTQEVSEKERQSEVSKPIKDHELKAKQQVGTEKELKLKGLEKDSVEKTEIQNKSPKAVLNEGGKPISATAKDSETGKIFKSRQVNEKVKHTKGKSKIPCKENGKDKKEISTKKENGNKIPVGKTRKQSDDSEELERKKKFALREDLKSEFHKDTGRVSEMSKSKESSPDTSSTDVRFTSKEGIPPAKTKQKDYFEDVKISKELSSENKIADRQISPAETILKSTKKDDMMLKIKDALKRAPKSEHRKDKGKGSELSSKKESRYEYSLTDVPSNVKEGIFPSKTKKKEDVKDGRISKKLSPKDKSKEHRKLLSEYKPESSWPNDKVQEKDELKLKMKGTLKRTNNSEINKEEGKDSKSTSRKDNSPETSCTDIPPTTKESTTVSITKDTEEYEDARISKRLSSKDKTKEHEMKSSESITKRLLPDDTCSGKDKLKPKDTVNYSPRREFRKGVGKDLEISSSKEIIPENFLTQIPSESRESGTLLKTKKEEDVLDIRTSQESTGNYKTKIHDMLTDESSEKGRSPGDKSGGKDELKQKAKETNKKVPEKYDKKFQRKDDLKKAHISKHPEEIGKDSEESSSVGSTPEFSRMDVLSTIEESVPQSTTKKKEELGDHRISKELPAEEKAKQDKILFQESTPGTCEEDYMKPRTKDALKNVPKSESREDFRKDSDMCSEEERSPKSSTMDAPLKSKESIPKSTTGKREVFRNGKISKGSTVKEKIKENEIMPKFLEKNEEQFGVKSISKDALTSSPKSKRREHLGKDSDASSSEEYSRGSTTPDVPSSAMKSAIPSTIMNRHGFRSDKNSKRLPNKVNKTERRINQRGIVTGSHAKDDIKSGTKDTLKNSPTSELPEDLGKDSAVNNSNENIPESLLIDVPTTPKKRMSPSTTKRKEDFRDDRISKELPSEKETAERKTVPRFDHKIEEEDDKKPKAKDALKKAPNSRLHGDIRKDYDVSSSEDDSAKSYQKDAPSTTKESALPSSNKKKKHLEDDRIPKRLSAKEQFREHPQEIIKGSYKEAIAKASLKEAHRKEYPDGSKMSSGEERMPEAPLVDVLSITKESVSTQTTKKKETIRDDRTPKYLPTKEKNGRRETISRSDKKGEEQFEIKPKTKDVLKRTSISEHRGDSDKDTSIYSNSSHDPVAVVAEKSRILEGFFEAAYQDRKRKVDEELNRYVASRRDENRLHKENILSEFSPSTIDFFTSDIKSEKFKKDDKADEKIHFDLDYNVVKERGSIGKDLETFIGESRKTENILKTKEDKTVIESDEAAIEGYIPARKLIESESQDIKERIIETQEVEMKGEKLKSELDDESIKERVDSKDKDGLRGKKLEQTKDEIQKKNEELEIKAAYKNAKKDIDYNAKDGFAKTKLEETKHETETIKISEKQDAGVRRQNIKCVDPTLVESETEGLPGKSEDEYFKRSSYEDPSKKNVFSMDTPSITEESVLSSTKKEREDLGVERIPKRLLAKEHPQENITGPYEEDDMKSRTNDALKKAPKNECREDSEMSSGEERSPKPSLMDIPSTTKESVPTPTTKKKGDFRDGRISKDLPAKEKSVGRETISRSDEKSDEQFDIKSRIKDALKRTNKSERRGDLGKDPDVSSSEEYSFESYALDVPSTAKESAHPSKTEQRADLGGGRLSEHLPAKEIFKEQKIHTRESITDFYEIDDVKSKINDALTKVSRSEFPEDLGKDADVSSSEESSPETLFVEVPSTTKANVLPSVTKKEEDLEEGRISKGLPAKIKMKEFERLTSESMIKSSMFDLKGHKKDSQNTDPEQGAETDRSASSLKEGTSSEMIESTSNAIFNAGRDFKNEKSSDSQPISSPEKSEGKTQQKIKKNEKYFFFHKQKLYSHGIKNKSPGPTKQNKSKVDVYKDVIEADDNISSPVCKSPEKLKKGFPLKSKVDENFLFQEPNLCKRNIDDGEPNLDSGRKREEQENITNNDVVDRTGKESASHSKGSLEIKRAFDSYRFLFQKPRFRKTHFRENKPPPFAEQYDVERGDRYKAKQGSSDVLNRKIYEERKKKIYDDFERYVLSKRNASIYYDSSHGPEIASAEKSHELEELFKDAYQDRKRKVDEELNRYIASRKHENRLDTADILPKIPTTPIDFHRSDVKNEDIMKDKSVKEHVDNNEKDGFTETNSEQIKDETEKKGEKLKTEPVDKSVKEHVDQNEKDSFTETKSEQIKDETEKKSEKLKTIPAVKSAKECVDQNGKVGFTETKLEQIKDETKKKDEKLETKPADKSIKERDETIEIKREKKYVYKIDGKKYLYFTRISIPLDQTTSFPFSKELDPKDCAATYTPSFTNVPTLSTLSLKGIDNKEKQYEVFILENAPSEYKKATSIRSPEKVQTKAPDDLEFIESTDVSVVDHSNKFERAEIFSTANLISHITKEARGLEYVCTKSEPLIKLSDNVYVSPNETSFGKRTSSIAPEIFYQDPTLKNVKEQLIYGLQKLLHSTAPPLCNLEQAEEQQCSEFYAVCPSDESLKQQPTQLESIMKVSSFDVENRENVLNVTKDFLFVTPSQEAIQGLEVVDENLDWVVTHFQDPLKMPTITISPPTIKESNDFSERAAYFLQSKKDTMSQNVYFPISLPDAYFETTNKIDLLLDRMPVQTLEDVNRTQEENASREASIMFDKSTVKQKYHSLKKTLPFLKSALYGSEKEIEDTSLAISLPDAYYGSGSESDLTTNWISAPFNSADRKMKILGEYEKMDVMEDIPKEKQKYQILEKTLPPTETQDITDDKKFKDDIPKLAVSIPDAFYGTRSEINSMSGWISEPMSKVGSKMQALGTFKKARLVGGISKGKEKFNRLDKILPPTKTEDTMIDMELKENIPKTSEKRQKYHNLRKFLPPSIPETVSIELKSSSLQSSNVNNTLINIALPDAYYGTASTDDSFELYLSDKVCEEAHAFEKIQKYHALQKNLPPSKPTIISDVESKNMINQFSLEDDKIALPNAYFATGDKRSPTLGSLKAYQINDIKDKSRRKEKDKVDFKRFEGRQKYHILKKFLPPSKFEITEDIKNNICDDSIEIGLIQLPNAYYGTGNESRIAFPRDFFSCETREVDVSSNVICDWMDKQKYYNLTKVLPPPKPKSDITADDMIDKNIPLQHASKFHIRPKFLSLDTKELVRLGPFKVSEVEPVAQTPIRLTQDTFKRHKQTEILEFSEDFANVLQHLLNEEPDVVTSAKDISILKQKPLSIEITGELLTLLKTLQNRLLESHMESHRERRLYSIAPVFGTSYENQTWDSTFDLENCTLLVDATKTDPVIFIINKSSDPNTTIEMNITEFLKPPVSQSLDTFGMEEPSTSTVERQPPKFSETAVTPSSNVDRIEVIERPDSSKTQTLARDSEVHLQNPVIIRTISADMDRTPKKDKHKDFQKEGLEEDIIETIKGITAKRVISKTLPRKQIVRSDSRARNFDQLYRDTHSLQHFETDSNQTSDDDEEKTDQRESEEELEERHMREIEKEDIYKDENQISEKQSENFHELDKLHKLPADKLFDLISTENLAQIDDEGRQEVMWSQGPSTSYIDVQHTREELQLLIPESPDNRRRGTSDILNKIKGGINRLESVCFNEIKSRSRKKRSKTERERKAAKIIFKTDNIHDETIVTADSDSEETNSS</sequence>
<organism evidence="2 3">
    <name type="scientific">Araneus ventricosus</name>
    <name type="common">Orbweaver spider</name>
    <name type="synonym">Epeira ventricosa</name>
    <dbReference type="NCBI Taxonomy" id="182803"/>
    <lineage>
        <taxon>Eukaryota</taxon>
        <taxon>Metazoa</taxon>
        <taxon>Ecdysozoa</taxon>
        <taxon>Arthropoda</taxon>
        <taxon>Chelicerata</taxon>
        <taxon>Arachnida</taxon>
        <taxon>Araneae</taxon>
        <taxon>Araneomorphae</taxon>
        <taxon>Entelegynae</taxon>
        <taxon>Araneoidea</taxon>
        <taxon>Araneidae</taxon>
        <taxon>Araneus</taxon>
    </lineage>
</organism>
<feature type="region of interest" description="Disordered" evidence="1">
    <location>
        <begin position="2482"/>
        <end position="2562"/>
    </location>
</feature>
<feature type="compositionally biased region" description="Basic and acidic residues" evidence="1">
    <location>
        <begin position="2260"/>
        <end position="2323"/>
    </location>
</feature>
<feature type="region of interest" description="Disordered" evidence="1">
    <location>
        <begin position="943"/>
        <end position="1179"/>
    </location>
</feature>
<feature type="compositionally biased region" description="Basic and acidic residues" evidence="1">
    <location>
        <begin position="1713"/>
        <end position="1772"/>
    </location>
</feature>
<feature type="compositionally biased region" description="Basic and acidic residues" evidence="1">
    <location>
        <begin position="1369"/>
        <end position="1405"/>
    </location>
</feature>
<feature type="compositionally biased region" description="Polar residues" evidence="1">
    <location>
        <begin position="618"/>
        <end position="630"/>
    </location>
</feature>
<feature type="compositionally biased region" description="Polar residues" evidence="1">
    <location>
        <begin position="1102"/>
        <end position="1111"/>
    </location>
</feature>
<feature type="compositionally biased region" description="Basic residues" evidence="1">
    <location>
        <begin position="499"/>
        <end position="521"/>
    </location>
</feature>
<feature type="compositionally biased region" description="Polar residues" evidence="1">
    <location>
        <begin position="1221"/>
        <end position="1230"/>
    </location>
</feature>
<feature type="compositionally biased region" description="Polar residues" evidence="1">
    <location>
        <begin position="2508"/>
        <end position="2528"/>
    </location>
</feature>
<feature type="region of interest" description="Disordered" evidence="1">
    <location>
        <begin position="593"/>
        <end position="920"/>
    </location>
</feature>
<feature type="region of interest" description="Disordered" evidence="1">
    <location>
        <begin position="2641"/>
        <end position="2682"/>
    </location>
</feature>
<feature type="compositionally biased region" description="Polar residues" evidence="1">
    <location>
        <begin position="1491"/>
        <end position="1506"/>
    </location>
</feature>
<feature type="compositionally biased region" description="Basic and acidic residues" evidence="1">
    <location>
        <begin position="2208"/>
        <end position="2238"/>
    </location>
</feature>
<feature type="compositionally biased region" description="Basic and acidic residues" evidence="1">
    <location>
        <begin position="1050"/>
        <end position="1059"/>
    </location>
</feature>
<feature type="compositionally biased region" description="Basic and acidic residues" evidence="1">
    <location>
        <begin position="648"/>
        <end position="658"/>
    </location>
</feature>
<feature type="compositionally biased region" description="Basic and acidic residues" evidence="1">
    <location>
        <begin position="1233"/>
        <end position="1301"/>
    </location>
</feature>
<feature type="compositionally biased region" description="Basic and acidic residues" evidence="1">
    <location>
        <begin position="2831"/>
        <end position="2860"/>
    </location>
</feature>